<accession>A0A6C1DX48</accession>
<evidence type="ECO:0000256" key="9">
    <source>
        <dbReference type="ARBA" id="ARBA00022840"/>
    </source>
</evidence>
<evidence type="ECO:0000256" key="6">
    <source>
        <dbReference type="ARBA" id="ARBA00022741"/>
    </source>
</evidence>
<keyword evidence="10" id="KW-0539">Nucleus</keyword>
<keyword evidence="11" id="KW-0175">Coiled coil</keyword>
<dbReference type="GO" id="GO:0043139">
    <property type="term" value="F:5'-3' DNA helicase activity"/>
    <property type="evidence" value="ECO:0007669"/>
    <property type="project" value="TreeGrafter"/>
</dbReference>
<evidence type="ECO:0000256" key="1">
    <source>
        <dbReference type="ARBA" id="ARBA00004123"/>
    </source>
</evidence>
<keyword evidence="6" id="KW-0547">Nucleotide-binding</keyword>
<dbReference type="CDD" id="cd18044">
    <property type="entry name" value="DEXXQc_SMUBP2"/>
    <property type="match status" value="1"/>
</dbReference>
<dbReference type="InterPro" id="IPR041677">
    <property type="entry name" value="DNA2/NAM7_AAA_11"/>
</dbReference>
<dbReference type="OrthoDB" id="6513042at2759"/>
<dbReference type="NCBIfam" id="TIGR00376">
    <property type="entry name" value="IGHMBP2 family helicase"/>
    <property type="match status" value="1"/>
</dbReference>
<dbReference type="EC" id="3.6.4.12" evidence="4"/>
<evidence type="ECO:0000256" key="11">
    <source>
        <dbReference type="SAM" id="Coils"/>
    </source>
</evidence>
<dbReference type="Proteomes" id="UP000501346">
    <property type="component" value="Chromosome ScXI"/>
</dbReference>
<reference evidence="13 14" key="1">
    <citation type="journal article" date="2019" name="BMC Genomics">
        <title>Chromosome level assembly and comparative genome analysis confirm lager-brewing yeasts originated from a single hybridization.</title>
        <authorList>
            <person name="Salazar A.N."/>
            <person name="Gorter de Vries A.R."/>
            <person name="van den Broek M."/>
            <person name="Brouwers N."/>
            <person name="de la Torre Cortes P."/>
            <person name="Kuijpers N.G.A."/>
            <person name="Daran J.G."/>
            <person name="Abeel T."/>
        </authorList>
    </citation>
    <scope>NUCLEOTIDE SEQUENCE [LARGE SCALE GENOMIC DNA]</scope>
    <source>
        <strain evidence="13 14">CBS 1483</strain>
    </source>
</reference>
<dbReference type="GO" id="GO:0005524">
    <property type="term" value="F:ATP binding"/>
    <property type="evidence" value="ECO:0007669"/>
    <property type="project" value="UniProtKB-KW"/>
</dbReference>
<dbReference type="GO" id="GO:0016787">
    <property type="term" value="F:hydrolase activity"/>
    <property type="evidence" value="ECO:0007669"/>
    <property type="project" value="UniProtKB-KW"/>
</dbReference>
<keyword evidence="7" id="KW-0378">Hydrolase</keyword>
<dbReference type="CDD" id="cd18808">
    <property type="entry name" value="SF1_C_Upf1"/>
    <property type="match status" value="1"/>
</dbReference>
<keyword evidence="9" id="KW-0067">ATP-binding</keyword>
<dbReference type="PANTHER" id="PTHR43788">
    <property type="entry name" value="DNA2/NAM7 HELICASE FAMILY MEMBER"/>
    <property type="match status" value="1"/>
</dbReference>
<dbReference type="PANTHER" id="PTHR43788:SF8">
    <property type="entry name" value="DNA-BINDING PROTEIN SMUBP-2"/>
    <property type="match status" value="1"/>
</dbReference>
<evidence type="ECO:0000256" key="5">
    <source>
        <dbReference type="ARBA" id="ARBA00022490"/>
    </source>
</evidence>
<keyword evidence="5" id="KW-0963">Cytoplasm</keyword>
<dbReference type="GO" id="GO:0005737">
    <property type="term" value="C:cytoplasm"/>
    <property type="evidence" value="ECO:0007669"/>
    <property type="project" value="UniProtKB-SubCell"/>
</dbReference>
<dbReference type="Gene3D" id="3.40.50.300">
    <property type="entry name" value="P-loop containing nucleotide triphosphate hydrolases"/>
    <property type="match status" value="2"/>
</dbReference>
<dbReference type="AlphaFoldDB" id="A0A6C1DX48"/>
<dbReference type="InterPro" id="IPR050534">
    <property type="entry name" value="Coronavir_polyprotein_1ab"/>
</dbReference>
<keyword evidence="8 13" id="KW-0347">Helicase</keyword>
<evidence type="ECO:0000259" key="12">
    <source>
        <dbReference type="SMART" id="SM00382"/>
    </source>
</evidence>
<dbReference type="InterPro" id="IPR004483">
    <property type="entry name" value="SMUBP-2/Hcs1-like"/>
</dbReference>
<dbReference type="GO" id="GO:0003677">
    <property type="term" value="F:DNA binding"/>
    <property type="evidence" value="ECO:0007669"/>
    <property type="project" value="InterPro"/>
</dbReference>
<dbReference type="FunFam" id="3.40.50.300:FF:001868">
    <property type="entry name" value="DNA helicase A"/>
    <property type="match status" value="1"/>
</dbReference>
<dbReference type="FunFam" id="3.40.50.300:FF:001171">
    <property type="entry name" value="DNA-binding protein SMUBP-2"/>
    <property type="match status" value="1"/>
</dbReference>
<comment type="subcellular location">
    <subcellularLocation>
        <location evidence="2">Cytoplasm</location>
    </subcellularLocation>
    <subcellularLocation>
        <location evidence="1">Nucleus</location>
    </subcellularLocation>
</comment>
<comment type="similarity">
    <text evidence="3">Belongs to the DNA2/NAM7 helicase family.</text>
</comment>
<evidence type="ECO:0000256" key="3">
    <source>
        <dbReference type="ARBA" id="ARBA00007913"/>
    </source>
</evidence>
<proteinExistence type="inferred from homology"/>
<evidence type="ECO:0000313" key="14">
    <source>
        <dbReference type="Proteomes" id="UP000501346"/>
    </source>
</evidence>
<gene>
    <name evidence="13" type="primary">HCS1_1</name>
    <name evidence="13" type="ORF">GRS66_003154</name>
</gene>
<dbReference type="GO" id="GO:0003723">
    <property type="term" value="F:RNA binding"/>
    <property type="evidence" value="ECO:0007669"/>
    <property type="project" value="InterPro"/>
</dbReference>
<dbReference type="Pfam" id="PF13086">
    <property type="entry name" value="AAA_11"/>
    <property type="match status" value="1"/>
</dbReference>
<dbReference type="InterPro" id="IPR027417">
    <property type="entry name" value="P-loop_NTPase"/>
</dbReference>
<protein>
    <recommendedName>
        <fullName evidence="4">DNA helicase</fullName>
        <ecNumber evidence="4">3.6.4.12</ecNumber>
    </recommendedName>
</protein>
<dbReference type="Pfam" id="PF21138">
    <property type="entry name" value="SMUBP-2_HCS1_1B"/>
    <property type="match status" value="1"/>
</dbReference>
<dbReference type="EMBL" id="CP048992">
    <property type="protein sequence ID" value="QID80804.1"/>
    <property type="molecule type" value="Genomic_DNA"/>
</dbReference>
<dbReference type="Pfam" id="PF13087">
    <property type="entry name" value="AAA_12"/>
    <property type="match status" value="1"/>
</dbReference>
<evidence type="ECO:0000256" key="7">
    <source>
        <dbReference type="ARBA" id="ARBA00022801"/>
    </source>
</evidence>
<name>A0A6C1DX48_SACPS</name>
<dbReference type="SMART" id="SM00382">
    <property type="entry name" value="AAA"/>
    <property type="match status" value="1"/>
</dbReference>
<evidence type="ECO:0000256" key="2">
    <source>
        <dbReference type="ARBA" id="ARBA00004496"/>
    </source>
</evidence>
<dbReference type="SUPFAM" id="SSF52540">
    <property type="entry name" value="P-loop containing nucleoside triphosphate hydrolases"/>
    <property type="match status" value="1"/>
</dbReference>
<sequence length="683" mass="78255">MNKELASKFLSSIKHEREQDIQTTSRLLTTLSIQQLVQNGLAINNIHLENIRSGLIGKLYMELGPNLAVNDKIQRGDIKVGDIVLVRPAKTKVNTKTKPKVKKVSEDSNGEQAECSGVVYKMSDTQITIALEESQDVIATTFYSYSKLYILKTTNVVTYNRMESTMRKLSEISSPIQDKIIQYLVNERPFIPNTNSFQNIKSFLNPNLNDSQKTAINFAINNDLTIIHGPPGTGKTFTLIELIQQLLIKNPEERILICGPSNISVDTILERLTPLVPNNLLLRIGHPARLLDSNKRHSLDILSKKNTIVKDISQEIDKLIQENKKLKNYKQRKENWNEIKLLRKDLKKREFKTIKDLIIQSRIVVTTLHGSSSRELCSLYRDDPNFQLFDTLIIDEVSQAMEPQCWIPLIAHQNQFHKLVLAGDNKQLPPTIKTEDDKNVIHNLETTLFDRIIKIFPKRDMVKFLNVQYRMNQKIMEFPSHSMYNGKLLADATVANRLLIDLPTVNATPSEDDDDTKIPLIWYDTQGDEFQETADEATILGSKYNEGEIAIVKEHIENLRSFNVPENSIGVISPYNAQVSHLKKLIHDELELTDIEISTVDGFQGREKDVIILSLVRSNEKFEVGFLKEERRLNVAITRPRRQLVVVGNIEVLQRCGNKYLKSWSEWCEENADVRYPNIDDYL</sequence>
<evidence type="ECO:0000256" key="4">
    <source>
        <dbReference type="ARBA" id="ARBA00012551"/>
    </source>
</evidence>
<dbReference type="InterPro" id="IPR048761">
    <property type="entry name" value="SMUBP-2_HCS1_1B"/>
</dbReference>
<dbReference type="InterPro" id="IPR041679">
    <property type="entry name" value="DNA2/NAM7-like_C"/>
</dbReference>
<dbReference type="InterPro" id="IPR047187">
    <property type="entry name" value="SF1_C_Upf1"/>
</dbReference>
<feature type="domain" description="AAA+ ATPase" evidence="12">
    <location>
        <begin position="221"/>
        <end position="459"/>
    </location>
</feature>
<dbReference type="Gene3D" id="2.40.30.270">
    <property type="match status" value="1"/>
</dbReference>
<evidence type="ECO:0000256" key="10">
    <source>
        <dbReference type="ARBA" id="ARBA00023242"/>
    </source>
</evidence>
<keyword evidence="14" id="KW-1185">Reference proteome</keyword>
<dbReference type="GO" id="GO:0005634">
    <property type="term" value="C:nucleus"/>
    <property type="evidence" value="ECO:0007669"/>
    <property type="project" value="UniProtKB-SubCell"/>
</dbReference>
<feature type="coiled-coil region" evidence="11">
    <location>
        <begin position="302"/>
        <end position="339"/>
    </location>
</feature>
<evidence type="ECO:0000256" key="8">
    <source>
        <dbReference type="ARBA" id="ARBA00022806"/>
    </source>
</evidence>
<evidence type="ECO:0000313" key="13">
    <source>
        <dbReference type="EMBL" id="QID80804.1"/>
    </source>
</evidence>
<organism evidence="13 14">
    <name type="scientific">Saccharomyces pastorianus</name>
    <name type="common">Lager yeast</name>
    <name type="synonym">Saccharomyces cerevisiae x Saccharomyces eubayanus</name>
    <dbReference type="NCBI Taxonomy" id="27292"/>
    <lineage>
        <taxon>Eukaryota</taxon>
        <taxon>Fungi</taxon>
        <taxon>Dikarya</taxon>
        <taxon>Ascomycota</taxon>
        <taxon>Saccharomycotina</taxon>
        <taxon>Saccharomycetes</taxon>
        <taxon>Saccharomycetales</taxon>
        <taxon>Saccharomycetaceae</taxon>
        <taxon>Saccharomyces</taxon>
    </lineage>
</organism>
<dbReference type="InterPro" id="IPR003593">
    <property type="entry name" value="AAA+_ATPase"/>
</dbReference>